<keyword evidence="8 9" id="KW-0472">Membrane</keyword>
<feature type="active site" evidence="9">
    <location>
        <position position="142"/>
    </location>
</feature>
<comment type="subcellular location">
    <subcellularLocation>
        <location evidence="9">Cell membrane</location>
        <topology evidence="9">Multi-pass membrane protein</topology>
    </subcellularLocation>
</comment>
<evidence type="ECO:0000256" key="9">
    <source>
        <dbReference type="HAMAP-Rule" id="MF_00161"/>
    </source>
</evidence>
<dbReference type="GO" id="GO:0004190">
    <property type="term" value="F:aspartic-type endopeptidase activity"/>
    <property type="evidence" value="ECO:0007669"/>
    <property type="project" value="UniProtKB-EC"/>
</dbReference>
<protein>
    <recommendedName>
        <fullName evidence="9">Lipoprotein signal peptidase</fullName>
        <ecNumber evidence="9">3.4.23.36</ecNumber>
    </recommendedName>
    <alternativeName>
        <fullName evidence="9">Prolipoprotein signal peptidase</fullName>
    </alternativeName>
    <alternativeName>
        <fullName evidence="9">Signal peptidase II</fullName>
        <shortName evidence="9">SPase II</shortName>
    </alternativeName>
</protein>
<feature type="transmembrane region" description="Helical" evidence="9">
    <location>
        <begin position="134"/>
        <end position="154"/>
    </location>
</feature>
<evidence type="ECO:0000256" key="10">
    <source>
        <dbReference type="RuleBase" id="RU000594"/>
    </source>
</evidence>
<evidence type="ECO:0000256" key="8">
    <source>
        <dbReference type="ARBA" id="ARBA00023136"/>
    </source>
</evidence>
<dbReference type="Pfam" id="PF01252">
    <property type="entry name" value="Peptidase_A8"/>
    <property type="match status" value="1"/>
</dbReference>
<dbReference type="HAMAP" id="MF_00161">
    <property type="entry name" value="LspA"/>
    <property type="match status" value="1"/>
</dbReference>
<keyword evidence="2 9" id="KW-1003">Cell membrane</keyword>
<comment type="caution">
    <text evidence="12">The sequence shown here is derived from an EMBL/GenBank/DDBJ whole genome shotgun (WGS) entry which is preliminary data.</text>
</comment>
<evidence type="ECO:0000256" key="3">
    <source>
        <dbReference type="ARBA" id="ARBA00022670"/>
    </source>
</evidence>
<keyword evidence="4 9" id="KW-0812">Transmembrane</keyword>
<dbReference type="PANTHER" id="PTHR33695:SF1">
    <property type="entry name" value="LIPOPROTEIN SIGNAL PEPTIDASE"/>
    <property type="match status" value="1"/>
</dbReference>
<reference evidence="12 13" key="1">
    <citation type="submission" date="2023-07" db="EMBL/GenBank/DDBJ databases">
        <title>Genomic Encyclopedia of Type Strains, Phase IV (KMG-IV): sequencing the most valuable type-strain genomes for metagenomic binning, comparative biology and taxonomic classification.</title>
        <authorList>
            <person name="Goeker M."/>
        </authorList>
    </citation>
    <scope>NUCLEOTIDE SEQUENCE [LARGE SCALE GENOMIC DNA]</scope>
    <source>
        <strain evidence="12 13">DSM 19619</strain>
    </source>
</reference>
<comment type="similarity">
    <text evidence="1 9 11">Belongs to the peptidase A8 family.</text>
</comment>
<feature type="active site" evidence="9">
    <location>
        <position position="124"/>
    </location>
</feature>
<dbReference type="EC" id="3.4.23.36" evidence="9"/>
<accession>A0ABU0JKY9</accession>
<dbReference type="EMBL" id="JAUSVX010000028">
    <property type="protein sequence ID" value="MDQ0474954.1"/>
    <property type="molecule type" value="Genomic_DNA"/>
</dbReference>
<evidence type="ECO:0000256" key="1">
    <source>
        <dbReference type="ARBA" id="ARBA00006139"/>
    </source>
</evidence>
<keyword evidence="6 9" id="KW-0378">Hydrolase</keyword>
<dbReference type="Proteomes" id="UP001242480">
    <property type="component" value="Unassembled WGS sequence"/>
</dbReference>
<dbReference type="NCBIfam" id="TIGR00077">
    <property type="entry name" value="lspA"/>
    <property type="match status" value="1"/>
</dbReference>
<comment type="caution">
    <text evidence="9">Lacks conserved residue(s) required for the propagation of feature annotation.</text>
</comment>
<name>A0ABU0JKY9_9HYPH</name>
<keyword evidence="13" id="KW-1185">Reference proteome</keyword>
<dbReference type="PANTHER" id="PTHR33695">
    <property type="entry name" value="LIPOPROTEIN SIGNAL PEPTIDASE"/>
    <property type="match status" value="1"/>
</dbReference>
<comment type="function">
    <text evidence="9 10">This protein specifically catalyzes the removal of signal peptides from prolipoproteins.</text>
</comment>
<evidence type="ECO:0000256" key="4">
    <source>
        <dbReference type="ARBA" id="ARBA00022692"/>
    </source>
</evidence>
<comment type="catalytic activity">
    <reaction evidence="9 10">
        <text>Release of signal peptides from bacterial membrane prolipoproteins. Hydrolyzes -Xaa-Yaa-Zaa-|-(S,diacylglyceryl)Cys-, in which Xaa is hydrophobic (preferably Leu), and Yaa (Ala or Ser) and Zaa (Gly or Ala) have small, neutral side chains.</text>
        <dbReference type="EC" id="3.4.23.36"/>
    </reaction>
</comment>
<gene>
    <name evidence="9" type="primary">lspA</name>
    <name evidence="12" type="ORF">QO011_007996</name>
</gene>
<organism evidence="12 13">
    <name type="scientific">Labrys wisconsinensis</name>
    <dbReference type="NCBI Taxonomy" id="425677"/>
    <lineage>
        <taxon>Bacteria</taxon>
        <taxon>Pseudomonadati</taxon>
        <taxon>Pseudomonadota</taxon>
        <taxon>Alphaproteobacteria</taxon>
        <taxon>Hyphomicrobiales</taxon>
        <taxon>Xanthobacteraceae</taxon>
        <taxon>Labrys</taxon>
    </lineage>
</organism>
<evidence type="ECO:0000313" key="12">
    <source>
        <dbReference type="EMBL" id="MDQ0474954.1"/>
    </source>
</evidence>
<evidence type="ECO:0000256" key="7">
    <source>
        <dbReference type="ARBA" id="ARBA00022989"/>
    </source>
</evidence>
<keyword evidence="5 9" id="KW-0064">Aspartyl protease</keyword>
<dbReference type="InterPro" id="IPR001872">
    <property type="entry name" value="Peptidase_A8"/>
</dbReference>
<proteinExistence type="inferred from homology"/>
<evidence type="ECO:0000256" key="2">
    <source>
        <dbReference type="ARBA" id="ARBA00022475"/>
    </source>
</evidence>
<evidence type="ECO:0000313" key="13">
    <source>
        <dbReference type="Proteomes" id="UP001242480"/>
    </source>
</evidence>
<feature type="transmembrane region" description="Helical" evidence="9">
    <location>
        <begin position="97"/>
        <end position="114"/>
    </location>
</feature>
<sequence>MTSLFRGPLTALGFTVAVLAAVIDQAQKLWTLFVFDIADRPPVELTSFFEVILVRNYGVSYGLFQQDSAVGRWALVVFTVLAVALLSVWLARTETRISAVALGLIIGGAVGNAIDRAAYGYVADFFHFHVGSFSWYVFNLADVAIVAGVALLLYEAVLGKGRPGAA</sequence>
<keyword evidence="3 9" id="KW-0645">Protease</keyword>
<dbReference type="PROSITE" id="PS00855">
    <property type="entry name" value="SPASE_II"/>
    <property type="match status" value="1"/>
</dbReference>
<evidence type="ECO:0000256" key="6">
    <source>
        <dbReference type="ARBA" id="ARBA00022801"/>
    </source>
</evidence>
<evidence type="ECO:0000256" key="5">
    <source>
        <dbReference type="ARBA" id="ARBA00022750"/>
    </source>
</evidence>
<comment type="pathway">
    <text evidence="9">Protein modification; lipoprotein biosynthesis (signal peptide cleavage).</text>
</comment>
<feature type="transmembrane region" description="Helical" evidence="9">
    <location>
        <begin position="70"/>
        <end position="90"/>
    </location>
</feature>
<dbReference type="RefSeq" id="WP_307285456.1">
    <property type="nucleotide sequence ID" value="NZ_JAUSVX010000028.1"/>
</dbReference>
<dbReference type="PRINTS" id="PR00781">
    <property type="entry name" value="LIPOSIGPTASE"/>
</dbReference>
<evidence type="ECO:0000256" key="11">
    <source>
        <dbReference type="RuleBase" id="RU004181"/>
    </source>
</evidence>
<keyword evidence="7 9" id="KW-1133">Transmembrane helix</keyword>